<name>A0A3M8SH14_9ACTN</name>
<accession>A0A3M8SH14</accession>
<dbReference type="InterPro" id="IPR029045">
    <property type="entry name" value="ClpP/crotonase-like_dom_sf"/>
</dbReference>
<evidence type="ECO:0000313" key="3">
    <source>
        <dbReference type="Proteomes" id="UP000275401"/>
    </source>
</evidence>
<dbReference type="Proteomes" id="UP000275401">
    <property type="component" value="Unassembled WGS sequence"/>
</dbReference>
<proteinExistence type="predicted"/>
<dbReference type="SUPFAM" id="SSF52096">
    <property type="entry name" value="ClpP/crotonase"/>
    <property type="match status" value="1"/>
</dbReference>
<evidence type="ECO:0000313" key="2">
    <source>
        <dbReference type="EMBL" id="RNF78232.1"/>
    </source>
</evidence>
<organism evidence="2 3">
    <name type="scientific">Streptomyces botrytidirepellens</name>
    <dbReference type="NCBI Taxonomy" id="2486417"/>
    <lineage>
        <taxon>Bacteria</taxon>
        <taxon>Bacillati</taxon>
        <taxon>Actinomycetota</taxon>
        <taxon>Actinomycetes</taxon>
        <taxon>Kitasatosporales</taxon>
        <taxon>Streptomycetaceae</taxon>
        <taxon>Streptomyces</taxon>
    </lineage>
</organism>
<sequence>MTTETCKTAAVAGGVPRLPHRVPAQTARELALTGGMITAEPTDEVVAPPHNAGRELARAGTHL</sequence>
<comment type="caution">
    <text evidence="2">The sequence shown here is derived from an EMBL/GenBank/DDBJ whole genome shotgun (WGS) entry which is preliminary data.</text>
</comment>
<keyword evidence="3" id="KW-1185">Reference proteome</keyword>
<evidence type="ECO:0000256" key="1">
    <source>
        <dbReference type="SAM" id="MobiDB-lite"/>
    </source>
</evidence>
<protein>
    <submittedName>
        <fullName evidence="2">Uncharacterized protein</fullName>
    </submittedName>
</protein>
<dbReference type="EMBL" id="RIBZ01000881">
    <property type="protein sequence ID" value="RNF78232.1"/>
    <property type="molecule type" value="Genomic_DNA"/>
</dbReference>
<dbReference type="AlphaFoldDB" id="A0A3M8SH14"/>
<gene>
    <name evidence="2" type="ORF">EEJ42_48965</name>
</gene>
<reference evidence="2 3" key="1">
    <citation type="submission" date="2018-11" db="EMBL/GenBank/DDBJ databases">
        <title>The Potential of Streptomyces as Biocontrol Agents against the Tomato grey mould, Botrytis cinerea (Gray mold) Frontiers in Microbiology.</title>
        <authorList>
            <person name="Li D."/>
        </authorList>
    </citation>
    <scope>NUCLEOTIDE SEQUENCE [LARGE SCALE GENOMIC DNA]</scope>
    <source>
        <strain evidence="2 3">NEAU-LD23</strain>
    </source>
</reference>
<dbReference type="RefSeq" id="WP_123108596.1">
    <property type="nucleotide sequence ID" value="NZ_RIBZ01000881.1"/>
</dbReference>
<feature type="region of interest" description="Disordered" evidence="1">
    <location>
        <begin position="44"/>
        <end position="63"/>
    </location>
</feature>